<feature type="compositionally biased region" description="Pro residues" evidence="1">
    <location>
        <begin position="167"/>
        <end position="188"/>
    </location>
</feature>
<dbReference type="AlphaFoldDB" id="A0A0C3BKY8"/>
<feature type="transmembrane region" description="Helical" evidence="2">
    <location>
        <begin position="125"/>
        <end position="149"/>
    </location>
</feature>
<dbReference type="Proteomes" id="UP000054097">
    <property type="component" value="Unassembled WGS sequence"/>
</dbReference>
<keyword evidence="4" id="KW-1185">Reference proteome</keyword>
<reference evidence="3 4" key="1">
    <citation type="submission" date="2014-04" db="EMBL/GenBank/DDBJ databases">
        <authorList>
            <consortium name="DOE Joint Genome Institute"/>
            <person name="Kuo A."/>
            <person name="Zuccaro A."/>
            <person name="Kohler A."/>
            <person name="Nagy L.G."/>
            <person name="Floudas D."/>
            <person name="Copeland A."/>
            <person name="Barry K.W."/>
            <person name="Cichocki N."/>
            <person name="Veneault-Fourrey C."/>
            <person name="LaButti K."/>
            <person name="Lindquist E.A."/>
            <person name="Lipzen A."/>
            <person name="Lundell T."/>
            <person name="Morin E."/>
            <person name="Murat C."/>
            <person name="Sun H."/>
            <person name="Tunlid A."/>
            <person name="Henrissat B."/>
            <person name="Grigoriev I.V."/>
            <person name="Hibbett D.S."/>
            <person name="Martin F."/>
            <person name="Nordberg H.P."/>
            <person name="Cantor M.N."/>
            <person name="Hua S.X."/>
        </authorList>
    </citation>
    <scope>NUCLEOTIDE SEQUENCE [LARGE SCALE GENOMIC DNA]</scope>
    <source>
        <strain evidence="3 4">MAFF 305830</strain>
    </source>
</reference>
<dbReference type="HOGENOM" id="CLU_038965_0_0_1"/>
<dbReference type="EMBL" id="KN824280">
    <property type="protein sequence ID" value="KIM32106.1"/>
    <property type="molecule type" value="Genomic_DNA"/>
</dbReference>
<evidence type="ECO:0000256" key="1">
    <source>
        <dbReference type="SAM" id="MobiDB-lite"/>
    </source>
</evidence>
<feature type="region of interest" description="Disordered" evidence="1">
    <location>
        <begin position="158"/>
        <end position="341"/>
    </location>
</feature>
<feature type="compositionally biased region" description="Low complexity" evidence="1">
    <location>
        <begin position="104"/>
        <end position="123"/>
    </location>
</feature>
<feature type="compositionally biased region" description="Low complexity" evidence="1">
    <location>
        <begin position="66"/>
        <end position="94"/>
    </location>
</feature>
<name>A0A0C3BKY8_SERVB</name>
<proteinExistence type="predicted"/>
<keyword evidence="2" id="KW-1133">Transmembrane helix</keyword>
<keyword evidence="2" id="KW-0472">Membrane</keyword>
<sequence>MQIFAAHRPPKTTTWTTSTMSYTIDLQPPGQFFVMVTDSTGLRGVEGIQSKEHFPPPSRTIPIPPSGSSSSSSSSLGVQNTQTTTTTTTVITGIDEPNGTYTLPSGSSTTVPEPTTTEPASNNQLPAIIGGTVGGAALLVLALIAFLWLRSQTAHERDQVGGHERPPLPPAVRQPIPFNPNPIYPDPISPHTRHTPRTPLTSGSRDTAPLMAHRNSMYSSHGGSVPNSPGTSQFASDNPYRANSGYQDNQPPASALPTAARQGSIAATSYTGSSSTPSAPITSPRSGGAWSGARTSSGVMAPRVGTISGPRLNEKGRFPSSSTLAPSRPTTVVPPPSSQGG</sequence>
<accession>A0A0C3BKY8</accession>
<reference evidence="4" key="2">
    <citation type="submission" date="2015-01" db="EMBL/GenBank/DDBJ databases">
        <title>Evolutionary Origins and Diversification of the Mycorrhizal Mutualists.</title>
        <authorList>
            <consortium name="DOE Joint Genome Institute"/>
            <consortium name="Mycorrhizal Genomics Consortium"/>
            <person name="Kohler A."/>
            <person name="Kuo A."/>
            <person name="Nagy L.G."/>
            <person name="Floudas D."/>
            <person name="Copeland A."/>
            <person name="Barry K.W."/>
            <person name="Cichocki N."/>
            <person name="Veneault-Fourrey C."/>
            <person name="LaButti K."/>
            <person name="Lindquist E.A."/>
            <person name="Lipzen A."/>
            <person name="Lundell T."/>
            <person name="Morin E."/>
            <person name="Murat C."/>
            <person name="Riley R."/>
            <person name="Ohm R."/>
            <person name="Sun H."/>
            <person name="Tunlid A."/>
            <person name="Henrissat B."/>
            <person name="Grigoriev I.V."/>
            <person name="Hibbett D.S."/>
            <person name="Martin F."/>
        </authorList>
    </citation>
    <scope>NUCLEOTIDE SEQUENCE [LARGE SCALE GENOMIC DNA]</scope>
    <source>
        <strain evidence="4">MAFF 305830</strain>
    </source>
</reference>
<keyword evidence="2" id="KW-0812">Transmembrane</keyword>
<evidence type="ECO:0000256" key="2">
    <source>
        <dbReference type="SAM" id="Phobius"/>
    </source>
</evidence>
<evidence type="ECO:0000313" key="3">
    <source>
        <dbReference type="EMBL" id="KIM32106.1"/>
    </source>
</evidence>
<feature type="compositionally biased region" description="Pro residues" evidence="1">
    <location>
        <begin position="55"/>
        <end position="65"/>
    </location>
</feature>
<protein>
    <submittedName>
        <fullName evidence="3">Uncharacterized protein</fullName>
    </submittedName>
</protein>
<feature type="compositionally biased region" description="Pro residues" evidence="1">
    <location>
        <begin position="332"/>
        <end position="341"/>
    </location>
</feature>
<gene>
    <name evidence="3" type="ORF">M408DRAFT_20454</name>
</gene>
<feature type="compositionally biased region" description="Low complexity" evidence="1">
    <location>
        <begin position="271"/>
        <end position="286"/>
    </location>
</feature>
<feature type="region of interest" description="Disordered" evidence="1">
    <location>
        <begin position="48"/>
        <end position="123"/>
    </location>
</feature>
<feature type="compositionally biased region" description="Polar residues" evidence="1">
    <location>
        <begin position="216"/>
        <end position="236"/>
    </location>
</feature>
<organism evidence="3 4">
    <name type="scientific">Serendipita vermifera MAFF 305830</name>
    <dbReference type="NCBI Taxonomy" id="933852"/>
    <lineage>
        <taxon>Eukaryota</taxon>
        <taxon>Fungi</taxon>
        <taxon>Dikarya</taxon>
        <taxon>Basidiomycota</taxon>
        <taxon>Agaricomycotina</taxon>
        <taxon>Agaricomycetes</taxon>
        <taxon>Sebacinales</taxon>
        <taxon>Serendipitaceae</taxon>
        <taxon>Serendipita</taxon>
    </lineage>
</organism>
<evidence type="ECO:0000313" key="4">
    <source>
        <dbReference type="Proteomes" id="UP000054097"/>
    </source>
</evidence>